<feature type="region of interest" description="Disordered" evidence="1">
    <location>
        <begin position="196"/>
        <end position="276"/>
    </location>
</feature>
<proteinExistence type="predicted"/>
<keyword evidence="4" id="KW-1185">Reference proteome</keyword>
<keyword evidence="2" id="KW-0732">Signal</keyword>
<dbReference type="Proteomes" id="UP000268162">
    <property type="component" value="Unassembled WGS sequence"/>
</dbReference>
<feature type="chain" id="PRO_5021017141" evidence="2">
    <location>
        <begin position="18"/>
        <end position="450"/>
    </location>
</feature>
<gene>
    <name evidence="3" type="ORF">BJ085DRAFT_39807</name>
</gene>
<evidence type="ECO:0000256" key="2">
    <source>
        <dbReference type="SAM" id="SignalP"/>
    </source>
</evidence>
<name>A0A4P9ZV07_9FUNG</name>
<evidence type="ECO:0000256" key="1">
    <source>
        <dbReference type="SAM" id="MobiDB-lite"/>
    </source>
</evidence>
<feature type="compositionally biased region" description="Polar residues" evidence="1">
    <location>
        <begin position="149"/>
        <end position="160"/>
    </location>
</feature>
<reference evidence="4" key="1">
    <citation type="journal article" date="2018" name="Nat. Microbiol.">
        <title>Leveraging single-cell genomics to expand the fungal tree of life.</title>
        <authorList>
            <person name="Ahrendt S.R."/>
            <person name="Quandt C.A."/>
            <person name="Ciobanu D."/>
            <person name="Clum A."/>
            <person name="Salamov A."/>
            <person name="Andreopoulos B."/>
            <person name="Cheng J.F."/>
            <person name="Woyke T."/>
            <person name="Pelin A."/>
            <person name="Henrissat B."/>
            <person name="Reynolds N.K."/>
            <person name="Benny G.L."/>
            <person name="Smith M.E."/>
            <person name="James T.Y."/>
            <person name="Grigoriev I.V."/>
        </authorList>
    </citation>
    <scope>NUCLEOTIDE SEQUENCE [LARGE SCALE GENOMIC DNA]</scope>
    <source>
        <strain evidence="4">RSA 468</strain>
    </source>
</reference>
<feature type="compositionally biased region" description="Polar residues" evidence="1">
    <location>
        <begin position="208"/>
        <end position="222"/>
    </location>
</feature>
<feature type="signal peptide" evidence="2">
    <location>
        <begin position="1"/>
        <end position="17"/>
    </location>
</feature>
<evidence type="ECO:0000313" key="4">
    <source>
        <dbReference type="Proteomes" id="UP000268162"/>
    </source>
</evidence>
<organism evidence="3 4">
    <name type="scientific">Dimargaris cristalligena</name>
    <dbReference type="NCBI Taxonomy" id="215637"/>
    <lineage>
        <taxon>Eukaryota</taxon>
        <taxon>Fungi</taxon>
        <taxon>Fungi incertae sedis</taxon>
        <taxon>Zoopagomycota</taxon>
        <taxon>Kickxellomycotina</taxon>
        <taxon>Dimargaritomycetes</taxon>
        <taxon>Dimargaritales</taxon>
        <taxon>Dimargaritaceae</taxon>
        <taxon>Dimargaris</taxon>
    </lineage>
</organism>
<evidence type="ECO:0000313" key="3">
    <source>
        <dbReference type="EMBL" id="RKP37393.1"/>
    </source>
</evidence>
<dbReference type="EMBL" id="ML002501">
    <property type="protein sequence ID" value="RKP37393.1"/>
    <property type="molecule type" value="Genomic_DNA"/>
</dbReference>
<feature type="region of interest" description="Disordered" evidence="1">
    <location>
        <begin position="144"/>
        <end position="183"/>
    </location>
</feature>
<accession>A0A4P9ZV07</accession>
<sequence>MACITVLALFTLSFCHAQAMYQGDNPNSGPPPNQPYQRRLNQGRRLTNTLPSGYNILEYNGLSVELPANIPMINSAYNSQSPPTEPENYPYTSYQFTSLPAASPVSLSSQPISDISNSYSAPNFYFATLGGPTEFPAPYTLQRAPANPPMTTNSYQQDPSLPSHLRFNYAPPDTHPYPPTFLANRVASNPARWQSIRSPLAPSPHPSRPSQSTPKRFRSPSSEAPVVRRPHRTSLRQTRVVPNDAEYSSSVVASINSSPNPAPGGETDSPPTAETFVPAGPYKLLRGTLSFVVDECQKLKNDMDLGVTPRLPFEEHQPELDLNPVLEKYIGPHGEFPILFQQEQMISVKITVAFFNHIGFPASKLVRISRGIKEEPTNEDFMVTPLFDFRTDSCEELNSTILSLVQHKQDMYVIIDRVNGMPATEANIRDLTELARKTAIERQITYKNRK</sequence>
<feature type="compositionally biased region" description="Low complexity" evidence="1">
    <location>
        <begin position="248"/>
        <end position="259"/>
    </location>
</feature>
<dbReference type="AlphaFoldDB" id="A0A4P9ZV07"/>
<protein>
    <submittedName>
        <fullName evidence="3">Uncharacterized protein</fullName>
    </submittedName>
</protein>